<feature type="transmembrane region" description="Helical" evidence="7">
    <location>
        <begin position="384"/>
        <end position="404"/>
    </location>
</feature>
<sequence length="405" mass="44115">MSDNSPDVRLSDLPVQFQSDDAKEKAMTRRILFKLDVRVLPLLTLLWFASFIDRASIGNARVAGLEHDLGLVGNQYNAVLSVLSVSYVLAQLLQKKMLYLNTLYKPHELQQRAGIFFTSAGLSGAFGGLLSSAILKMNGIGGLAGWRWIFILEASTSFLTQEEKEFAVARHRSVGTIRVLEPHSTGSSEKVAEDVSSEKGSTGSPDTSVNAQAEDEAFEWREVVRGIKDVQVWLTGFSYMGVLVSMYSYSYFLPTIVTGLGYSGEVAQLHTSPPYVAATVLIVLVSVVADRLKLRGPLILIFLPISMAGYILAVAAKNNVARYAAVFLISAGAWPCVPCLLSLMPNNMSGHYKRATATAVQLALANCGGFIANFVYTADQQPHYVRGHSITLAFVVMAWLFMAAN</sequence>
<comment type="caution">
    <text evidence="8">The sequence shown here is derived from an EMBL/GenBank/DDBJ whole genome shotgun (WGS) entry which is preliminary data.</text>
</comment>
<dbReference type="Pfam" id="PF07690">
    <property type="entry name" value="MFS_1"/>
    <property type="match status" value="1"/>
</dbReference>
<keyword evidence="4 7" id="KW-1133">Transmembrane helix</keyword>
<dbReference type="InterPro" id="IPR011701">
    <property type="entry name" value="MFS"/>
</dbReference>
<accession>A0A4S4MSN8</accession>
<evidence type="ECO:0000313" key="9">
    <source>
        <dbReference type="Proteomes" id="UP000308730"/>
    </source>
</evidence>
<reference evidence="8 9" key="1">
    <citation type="submission" date="2019-02" db="EMBL/GenBank/DDBJ databases">
        <title>Genome sequencing of the rare red list fungi Antrodiella citrinella (Flaviporus citrinellus).</title>
        <authorList>
            <person name="Buettner E."/>
            <person name="Kellner H."/>
        </authorList>
    </citation>
    <scope>NUCLEOTIDE SEQUENCE [LARGE SCALE GENOMIC DNA]</scope>
    <source>
        <strain evidence="8 9">DSM 108506</strain>
    </source>
</reference>
<dbReference type="Proteomes" id="UP000308730">
    <property type="component" value="Unassembled WGS sequence"/>
</dbReference>
<dbReference type="InterPro" id="IPR036259">
    <property type="entry name" value="MFS_trans_sf"/>
</dbReference>
<feature type="non-terminal residue" evidence="8">
    <location>
        <position position="405"/>
    </location>
</feature>
<dbReference type="GO" id="GO:0022857">
    <property type="term" value="F:transmembrane transporter activity"/>
    <property type="evidence" value="ECO:0007669"/>
    <property type="project" value="InterPro"/>
</dbReference>
<keyword evidence="9" id="KW-1185">Reference proteome</keyword>
<dbReference type="SUPFAM" id="SSF103473">
    <property type="entry name" value="MFS general substrate transporter"/>
    <property type="match status" value="1"/>
</dbReference>
<keyword evidence="5 7" id="KW-0472">Membrane</keyword>
<dbReference type="OrthoDB" id="9971669at2759"/>
<feature type="transmembrane region" description="Helical" evidence="7">
    <location>
        <begin position="272"/>
        <end position="289"/>
    </location>
</feature>
<feature type="transmembrane region" description="Helical" evidence="7">
    <location>
        <begin position="296"/>
        <end position="316"/>
    </location>
</feature>
<evidence type="ECO:0000256" key="6">
    <source>
        <dbReference type="SAM" id="MobiDB-lite"/>
    </source>
</evidence>
<evidence type="ECO:0000256" key="4">
    <source>
        <dbReference type="ARBA" id="ARBA00022989"/>
    </source>
</evidence>
<keyword evidence="2" id="KW-0813">Transport</keyword>
<dbReference type="EMBL" id="SGPM01000177">
    <property type="protein sequence ID" value="THH28467.1"/>
    <property type="molecule type" value="Genomic_DNA"/>
</dbReference>
<feature type="transmembrane region" description="Helical" evidence="7">
    <location>
        <begin position="35"/>
        <end position="52"/>
    </location>
</feature>
<dbReference type="Gene3D" id="1.20.1250.20">
    <property type="entry name" value="MFS general substrate transporter like domains"/>
    <property type="match status" value="2"/>
</dbReference>
<feature type="transmembrane region" description="Helical" evidence="7">
    <location>
        <begin position="72"/>
        <end position="93"/>
    </location>
</feature>
<name>A0A4S4MSN8_9APHY</name>
<feature type="compositionally biased region" description="Polar residues" evidence="6">
    <location>
        <begin position="198"/>
        <end position="211"/>
    </location>
</feature>
<dbReference type="FunFam" id="1.20.1250.20:FF:000013">
    <property type="entry name" value="MFS general substrate transporter"/>
    <property type="match status" value="1"/>
</dbReference>
<feature type="region of interest" description="Disordered" evidence="6">
    <location>
        <begin position="182"/>
        <end position="211"/>
    </location>
</feature>
<dbReference type="PANTHER" id="PTHR43791:SF67">
    <property type="entry name" value="TRANSPORTER, PUTATIVE (AFU_ORTHOLOGUE AFUA_3G04010)-RELATED"/>
    <property type="match status" value="1"/>
</dbReference>
<dbReference type="AlphaFoldDB" id="A0A4S4MSN8"/>
<gene>
    <name evidence="8" type="ORF">EUX98_g5712</name>
</gene>
<proteinExistence type="predicted"/>
<dbReference type="PANTHER" id="PTHR43791">
    <property type="entry name" value="PERMEASE-RELATED"/>
    <property type="match status" value="1"/>
</dbReference>
<evidence type="ECO:0000256" key="1">
    <source>
        <dbReference type="ARBA" id="ARBA00004141"/>
    </source>
</evidence>
<evidence type="ECO:0000256" key="5">
    <source>
        <dbReference type="ARBA" id="ARBA00023136"/>
    </source>
</evidence>
<feature type="transmembrane region" description="Helical" evidence="7">
    <location>
        <begin position="230"/>
        <end position="252"/>
    </location>
</feature>
<feature type="transmembrane region" description="Helical" evidence="7">
    <location>
        <begin position="322"/>
        <end position="343"/>
    </location>
</feature>
<evidence type="ECO:0008006" key="10">
    <source>
        <dbReference type="Google" id="ProtNLM"/>
    </source>
</evidence>
<feature type="transmembrane region" description="Helical" evidence="7">
    <location>
        <begin position="355"/>
        <end position="378"/>
    </location>
</feature>
<evidence type="ECO:0000256" key="3">
    <source>
        <dbReference type="ARBA" id="ARBA00022692"/>
    </source>
</evidence>
<evidence type="ECO:0000256" key="2">
    <source>
        <dbReference type="ARBA" id="ARBA00022448"/>
    </source>
</evidence>
<organism evidence="8 9">
    <name type="scientific">Antrodiella citrinella</name>
    <dbReference type="NCBI Taxonomy" id="2447956"/>
    <lineage>
        <taxon>Eukaryota</taxon>
        <taxon>Fungi</taxon>
        <taxon>Dikarya</taxon>
        <taxon>Basidiomycota</taxon>
        <taxon>Agaricomycotina</taxon>
        <taxon>Agaricomycetes</taxon>
        <taxon>Polyporales</taxon>
        <taxon>Steccherinaceae</taxon>
        <taxon>Antrodiella</taxon>
    </lineage>
</organism>
<keyword evidence="3 7" id="KW-0812">Transmembrane</keyword>
<comment type="subcellular location">
    <subcellularLocation>
        <location evidence="1">Membrane</location>
        <topology evidence="1">Multi-pass membrane protein</topology>
    </subcellularLocation>
</comment>
<dbReference type="GO" id="GO:0016020">
    <property type="term" value="C:membrane"/>
    <property type="evidence" value="ECO:0007669"/>
    <property type="project" value="UniProtKB-SubCell"/>
</dbReference>
<feature type="transmembrane region" description="Helical" evidence="7">
    <location>
        <begin position="114"/>
        <end position="134"/>
    </location>
</feature>
<evidence type="ECO:0000313" key="8">
    <source>
        <dbReference type="EMBL" id="THH28467.1"/>
    </source>
</evidence>
<evidence type="ECO:0000256" key="7">
    <source>
        <dbReference type="SAM" id="Phobius"/>
    </source>
</evidence>
<protein>
    <recommendedName>
        <fullName evidence="10">Major facilitator superfamily (MFS) profile domain-containing protein</fullName>
    </recommendedName>
</protein>